<organism evidence="1 2">
    <name type="scientific">Veronia pacifica</name>
    <dbReference type="NCBI Taxonomy" id="1080227"/>
    <lineage>
        <taxon>Bacteria</taxon>
        <taxon>Pseudomonadati</taxon>
        <taxon>Pseudomonadota</taxon>
        <taxon>Gammaproteobacteria</taxon>
        <taxon>Vibrionales</taxon>
        <taxon>Vibrionaceae</taxon>
        <taxon>Veronia</taxon>
    </lineage>
</organism>
<dbReference type="Proteomes" id="UP000094936">
    <property type="component" value="Unassembled WGS sequence"/>
</dbReference>
<gene>
    <name evidence="1" type="ORF">A8L45_18245</name>
</gene>
<comment type="caution">
    <text evidence="1">The sequence shown here is derived from an EMBL/GenBank/DDBJ whole genome shotgun (WGS) entry which is preliminary data.</text>
</comment>
<reference evidence="1 2" key="1">
    <citation type="submission" date="2016-05" db="EMBL/GenBank/DDBJ databases">
        <title>Genomic Taxonomy of the Vibrionaceae.</title>
        <authorList>
            <person name="Gomez-Gil B."/>
            <person name="Enciso-Ibarra J."/>
        </authorList>
    </citation>
    <scope>NUCLEOTIDE SEQUENCE [LARGE SCALE GENOMIC DNA]</scope>
    <source>
        <strain evidence="1 2">CAIM 1920</strain>
    </source>
</reference>
<dbReference type="SUPFAM" id="SSF55486">
    <property type="entry name" value="Metalloproteases ('zincins'), catalytic domain"/>
    <property type="match status" value="1"/>
</dbReference>
<sequence>MEGDLNYPSCEFKKILETEVHLYISKSVLKDLSRDDVKTEIYTWQENANTVLQNSCIPMRRKVTVISYVKPIDSSWFTESQVDNTVLLIEMENNIEYQDIDAAGVPIFNGIIFGRFENGFKSEFCGFASASSNHFVARLKCDDDVMEHEIGHLSGANHDHKTLIEINQFTSINAFKAQRGQPIKPYSFGKVCAGRGTIMTYEPNIIHAYSNPDITFDGHRCGNPHHADNARVLREFAELYLAKN</sequence>
<dbReference type="EMBL" id="LYBM01000041">
    <property type="protein sequence ID" value="ODA31129.1"/>
    <property type="molecule type" value="Genomic_DNA"/>
</dbReference>
<protein>
    <recommendedName>
        <fullName evidence="3">Peptidase M12B domain-containing protein</fullName>
    </recommendedName>
</protein>
<dbReference type="OrthoDB" id="5818880at2"/>
<proteinExistence type="predicted"/>
<accession>A0A1C3ED20</accession>
<evidence type="ECO:0008006" key="3">
    <source>
        <dbReference type="Google" id="ProtNLM"/>
    </source>
</evidence>
<name>A0A1C3ED20_9GAMM</name>
<dbReference type="AlphaFoldDB" id="A0A1C3ED20"/>
<evidence type="ECO:0000313" key="2">
    <source>
        <dbReference type="Proteomes" id="UP000094936"/>
    </source>
</evidence>
<evidence type="ECO:0000313" key="1">
    <source>
        <dbReference type="EMBL" id="ODA31129.1"/>
    </source>
</evidence>
<keyword evidence="2" id="KW-1185">Reference proteome</keyword>
<dbReference type="Pfam" id="PF13688">
    <property type="entry name" value="Reprolysin_5"/>
    <property type="match status" value="1"/>
</dbReference>